<proteinExistence type="predicted"/>
<gene>
    <name evidence="1" type="ORF">WR25_17114</name>
</gene>
<evidence type="ECO:0000313" key="2">
    <source>
        <dbReference type="Proteomes" id="UP000218231"/>
    </source>
</evidence>
<accession>A0A2A2LKZ8</accession>
<sequence>MGRLRKFLRRIVMVFRSTPTIRESIKEIDKLITNYHIREMEDVPERLRHQSFVSLHPVEENGEHENNEPIFDNNNVNFLDIPDIPGYPVGEEDLHLVELVPRAVDIFLE</sequence>
<protein>
    <submittedName>
        <fullName evidence="1">Uncharacterized protein</fullName>
    </submittedName>
</protein>
<reference evidence="1 2" key="1">
    <citation type="journal article" date="2017" name="Curr. Biol.">
        <title>Genome architecture and evolution of a unichromosomal asexual nematode.</title>
        <authorList>
            <person name="Fradin H."/>
            <person name="Zegar C."/>
            <person name="Gutwein M."/>
            <person name="Lucas J."/>
            <person name="Kovtun M."/>
            <person name="Corcoran D."/>
            <person name="Baugh L.R."/>
            <person name="Kiontke K."/>
            <person name="Gunsalus K."/>
            <person name="Fitch D.H."/>
            <person name="Piano F."/>
        </authorList>
    </citation>
    <scope>NUCLEOTIDE SEQUENCE [LARGE SCALE GENOMIC DNA]</scope>
    <source>
        <strain evidence="1">PF1309</strain>
    </source>
</reference>
<dbReference type="Proteomes" id="UP000218231">
    <property type="component" value="Unassembled WGS sequence"/>
</dbReference>
<name>A0A2A2LKZ8_9BILA</name>
<dbReference type="AlphaFoldDB" id="A0A2A2LKZ8"/>
<comment type="caution">
    <text evidence="1">The sequence shown here is derived from an EMBL/GenBank/DDBJ whole genome shotgun (WGS) entry which is preliminary data.</text>
</comment>
<organism evidence="1 2">
    <name type="scientific">Diploscapter pachys</name>
    <dbReference type="NCBI Taxonomy" id="2018661"/>
    <lineage>
        <taxon>Eukaryota</taxon>
        <taxon>Metazoa</taxon>
        <taxon>Ecdysozoa</taxon>
        <taxon>Nematoda</taxon>
        <taxon>Chromadorea</taxon>
        <taxon>Rhabditida</taxon>
        <taxon>Rhabditina</taxon>
        <taxon>Rhabditomorpha</taxon>
        <taxon>Rhabditoidea</taxon>
        <taxon>Rhabditidae</taxon>
        <taxon>Diploscapter</taxon>
    </lineage>
</organism>
<dbReference type="EMBL" id="LIAE01006637">
    <property type="protein sequence ID" value="PAV86748.1"/>
    <property type="molecule type" value="Genomic_DNA"/>
</dbReference>
<evidence type="ECO:0000313" key="1">
    <source>
        <dbReference type="EMBL" id="PAV86748.1"/>
    </source>
</evidence>
<keyword evidence="2" id="KW-1185">Reference proteome</keyword>